<evidence type="ECO:0000313" key="3">
    <source>
        <dbReference type="Proteomes" id="UP000031843"/>
    </source>
</evidence>
<dbReference type="Proteomes" id="UP000031843">
    <property type="component" value="Chromosome main"/>
</dbReference>
<evidence type="ECO:0000313" key="2">
    <source>
        <dbReference type="EMBL" id="AJG20700.1"/>
    </source>
</evidence>
<dbReference type="KEGG" id="cbw:RR42_m3332"/>
<keyword evidence="3" id="KW-1185">Reference proteome</keyword>
<dbReference type="EC" id="1.1.1.100" evidence="2"/>
<sequence>MSQIEQQFGPVDILVNNTGGPPPSEASGVDPEVWAKQFNAMVLSVIAITDRILPGMRARKWGRVITSSSSGIIAPIPNLAMSNALRMSLVGWSKSLAREVAADNVTVNVILPGRIATSRIRYLDVMKAERQNRPLDAVISESVASIPMARYGTPAEYADVVTFLASERASYMTGSIVRVDGGYLQSV</sequence>
<dbReference type="PANTHER" id="PTHR42879:SF6">
    <property type="entry name" value="NADPH-DEPENDENT REDUCTASE BACG"/>
    <property type="match status" value="1"/>
</dbReference>
<comment type="similarity">
    <text evidence="1">Belongs to the short-chain dehydrogenases/reductases (SDR) family.</text>
</comment>
<name>A0A0C4YD52_9BURK</name>
<keyword evidence="2" id="KW-0560">Oxidoreductase</keyword>
<dbReference type="EMBL" id="CP010536">
    <property type="protein sequence ID" value="AJG20700.1"/>
    <property type="molecule type" value="Genomic_DNA"/>
</dbReference>
<dbReference type="SUPFAM" id="SSF51735">
    <property type="entry name" value="NAD(P)-binding Rossmann-fold domains"/>
    <property type="match status" value="1"/>
</dbReference>
<dbReference type="GO" id="GO:0004316">
    <property type="term" value="F:3-oxoacyl-[acyl-carrier-protein] reductase (NADPH) activity"/>
    <property type="evidence" value="ECO:0007669"/>
    <property type="project" value="UniProtKB-EC"/>
</dbReference>
<accession>A0A0C4YD52</accession>
<reference evidence="2 3" key="1">
    <citation type="journal article" date="2015" name="Genome Announc.">
        <title>Complete Genome Sequence of Cupriavidus basilensis 4G11, Isolated from the Oak Ridge Field Research Center Site.</title>
        <authorList>
            <person name="Ray J."/>
            <person name="Waters R.J."/>
            <person name="Skerker J.M."/>
            <person name="Kuehl J.V."/>
            <person name="Price M.N."/>
            <person name="Huang J."/>
            <person name="Chakraborty R."/>
            <person name="Arkin A.P."/>
            <person name="Deutschbauer A."/>
        </authorList>
    </citation>
    <scope>NUCLEOTIDE SEQUENCE [LARGE SCALE GENOMIC DNA]</scope>
    <source>
        <strain evidence="2">4G11</strain>
    </source>
</reference>
<dbReference type="AlphaFoldDB" id="A0A0C4YD52"/>
<gene>
    <name evidence="2" type="ORF">RR42_m3332</name>
</gene>
<protein>
    <submittedName>
        <fullName evidence="2">3-oxoacyl-[acyl-carrier protein] reductase</fullName>
        <ecNumber evidence="2">1.1.1.100</ecNumber>
    </submittedName>
</protein>
<dbReference type="PRINTS" id="PR00081">
    <property type="entry name" value="GDHRDH"/>
</dbReference>
<dbReference type="STRING" id="68895.RR42_m3332"/>
<dbReference type="PANTHER" id="PTHR42879">
    <property type="entry name" value="3-OXOACYL-(ACYL-CARRIER-PROTEIN) REDUCTASE"/>
    <property type="match status" value="1"/>
</dbReference>
<dbReference type="InterPro" id="IPR036291">
    <property type="entry name" value="NAD(P)-bd_dom_sf"/>
</dbReference>
<dbReference type="PRINTS" id="PR00080">
    <property type="entry name" value="SDRFAMILY"/>
</dbReference>
<dbReference type="InterPro" id="IPR050259">
    <property type="entry name" value="SDR"/>
</dbReference>
<dbReference type="Pfam" id="PF13561">
    <property type="entry name" value="adh_short_C2"/>
    <property type="match status" value="1"/>
</dbReference>
<dbReference type="InterPro" id="IPR002347">
    <property type="entry name" value="SDR_fam"/>
</dbReference>
<proteinExistence type="inferred from homology"/>
<organism evidence="2 3">
    <name type="scientific">Cupriavidus basilensis</name>
    <dbReference type="NCBI Taxonomy" id="68895"/>
    <lineage>
        <taxon>Bacteria</taxon>
        <taxon>Pseudomonadati</taxon>
        <taxon>Pseudomonadota</taxon>
        <taxon>Betaproteobacteria</taxon>
        <taxon>Burkholderiales</taxon>
        <taxon>Burkholderiaceae</taxon>
        <taxon>Cupriavidus</taxon>
    </lineage>
</organism>
<evidence type="ECO:0000256" key="1">
    <source>
        <dbReference type="ARBA" id="ARBA00006484"/>
    </source>
</evidence>
<dbReference type="Gene3D" id="3.40.50.720">
    <property type="entry name" value="NAD(P)-binding Rossmann-like Domain"/>
    <property type="match status" value="1"/>
</dbReference>